<dbReference type="OrthoDB" id="2735536at2759"/>
<name>A0A6A5QMR0_AMPQU</name>
<evidence type="ECO:0000313" key="2">
    <source>
        <dbReference type="Proteomes" id="UP000800096"/>
    </source>
</evidence>
<protein>
    <recommendedName>
        <fullName evidence="3">NAD-dependent epimerase/dehydratase domain-containing protein</fullName>
    </recommendedName>
</protein>
<organism evidence="1 2">
    <name type="scientific">Ampelomyces quisqualis</name>
    <name type="common">Powdery mildew agent</name>
    <dbReference type="NCBI Taxonomy" id="50730"/>
    <lineage>
        <taxon>Eukaryota</taxon>
        <taxon>Fungi</taxon>
        <taxon>Dikarya</taxon>
        <taxon>Ascomycota</taxon>
        <taxon>Pezizomycotina</taxon>
        <taxon>Dothideomycetes</taxon>
        <taxon>Pleosporomycetidae</taxon>
        <taxon>Pleosporales</taxon>
        <taxon>Pleosporineae</taxon>
        <taxon>Phaeosphaeriaceae</taxon>
        <taxon>Ampelomyces</taxon>
    </lineage>
</organism>
<dbReference type="Gene3D" id="3.40.50.720">
    <property type="entry name" value="NAD(P)-binding Rossmann-like Domain"/>
    <property type="match status" value="1"/>
</dbReference>
<dbReference type="InterPro" id="IPR051783">
    <property type="entry name" value="NAD(P)-dependent_oxidoreduct"/>
</dbReference>
<dbReference type="InterPro" id="IPR036291">
    <property type="entry name" value="NAD(P)-bd_dom_sf"/>
</dbReference>
<reference evidence="1" key="1">
    <citation type="journal article" date="2020" name="Stud. Mycol.">
        <title>101 Dothideomycetes genomes: a test case for predicting lifestyles and emergence of pathogens.</title>
        <authorList>
            <person name="Haridas S."/>
            <person name="Albert R."/>
            <person name="Binder M."/>
            <person name="Bloem J."/>
            <person name="Labutti K."/>
            <person name="Salamov A."/>
            <person name="Andreopoulos B."/>
            <person name="Baker S."/>
            <person name="Barry K."/>
            <person name="Bills G."/>
            <person name="Bluhm B."/>
            <person name="Cannon C."/>
            <person name="Castanera R."/>
            <person name="Culley D."/>
            <person name="Daum C."/>
            <person name="Ezra D."/>
            <person name="Gonzalez J."/>
            <person name="Henrissat B."/>
            <person name="Kuo A."/>
            <person name="Liang C."/>
            <person name="Lipzen A."/>
            <person name="Lutzoni F."/>
            <person name="Magnuson J."/>
            <person name="Mondo S."/>
            <person name="Nolan M."/>
            <person name="Ohm R."/>
            <person name="Pangilinan J."/>
            <person name="Park H.-J."/>
            <person name="Ramirez L."/>
            <person name="Alfaro M."/>
            <person name="Sun H."/>
            <person name="Tritt A."/>
            <person name="Yoshinaga Y."/>
            <person name="Zwiers L.-H."/>
            <person name="Turgeon B."/>
            <person name="Goodwin S."/>
            <person name="Spatafora J."/>
            <person name="Crous P."/>
            <person name="Grigoriev I."/>
        </authorList>
    </citation>
    <scope>NUCLEOTIDE SEQUENCE</scope>
    <source>
        <strain evidence="1">HMLAC05119</strain>
    </source>
</reference>
<dbReference type="GO" id="GO:0004029">
    <property type="term" value="F:aldehyde dehydrogenase (NAD+) activity"/>
    <property type="evidence" value="ECO:0007669"/>
    <property type="project" value="TreeGrafter"/>
</dbReference>
<sequence length="363" mass="40098">MAKTRILLTGADSFTGSHILAQLLSHDTVSVRAVLKSAEGAHELQKQYHRMPASSLDFVTVFERELLIPGIFNDPLHDLSDPFHAIVHTLGISPSDDADCLARFIKYETDTVIGFLRSIQENSPTVSRVVIVTSLIPFARWLSDPLVDRNFGRPTDDHCHSRLGDAEHILATSQASNNIVNDAVLAWTKQSGAQFDVTVITAPSVYGPTVHPLENSSGLTETNRRIWNICSNEPLDQTVPPPYGINHFSDVRDVADAVVRAIFIERASGKRLVVSAGVMPSGSEIAQFLAAQFPELQGRIRIDESPQRQAQYDETSLDFLDTYLMATILGITQLRSAEITLTDTVRQMLDLQQRKARASITQT</sequence>
<accession>A0A6A5QMR0</accession>
<dbReference type="EMBL" id="ML979135">
    <property type="protein sequence ID" value="KAF1915986.1"/>
    <property type="molecule type" value="Genomic_DNA"/>
</dbReference>
<dbReference type="PANTHER" id="PTHR48079:SF9">
    <property type="entry name" value="PUTATIVE-RELATED"/>
    <property type="match status" value="1"/>
</dbReference>
<evidence type="ECO:0008006" key="3">
    <source>
        <dbReference type="Google" id="ProtNLM"/>
    </source>
</evidence>
<evidence type="ECO:0000313" key="1">
    <source>
        <dbReference type="EMBL" id="KAF1915986.1"/>
    </source>
</evidence>
<dbReference type="SUPFAM" id="SSF51735">
    <property type="entry name" value="NAD(P)-binding Rossmann-fold domains"/>
    <property type="match status" value="1"/>
</dbReference>
<proteinExistence type="predicted"/>
<dbReference type="Proteomes" id="UP000800096">
    <property type="component" value="Unassembled WGS sequence"/>
</dbReference>
<dbReference type="PANTHER" id="PTHR48079">
    <property type="entry name" value="PROTEIN YEEZ"/>
    <property type="match status" value="1"/>
</dbReference>
<keyword evidence="2" id="KW-1185">Reference proteome</keyword>
<dbReference type="GO" id="GO:0005737">
    <property type="term" value="C:cytoplasm"/>
    <property type="evidence" value="ECO:0007669"/>
    <property type="project" value="TreeGrafter"/>
</dbReference>
<gene>
    <name evidence="1" type="ORF">BDU57DRAFT_538338</name>
</gene>
<dbReference type="AlphaFoldDB" id="A0A6A5QMR0"/>